<dbReference type="Proteomes" id="UP000837857">
    <property type="component" value="Chromosome 25"/>
</dbReference>
<organism evidence="2 3">
    <name type="scientific">Iphiclides podalirius</name>
    <name type="common">scarce swallowtail</name>
    <dbReference type="NCBI Taxonomy" id="110791"/>
    <lineage>
        <taxon>Eukaryota</taxon>
        <taxon>Metazoa</taxon>
        <taxon>Ecdysozoa</taxon>
        <taxon>Arthropoda</taxon>
        <taxon>Hexapoda</taxon>
        <taxon>Insecta</taxon>
        <taxon>Pterygota</taxon>
        <taxon>Neoptera</taxon>
        <taxon>Endopterygota</taxon>
        <taxon>Lepidoptera</taxon>
        <taxon>Glossata</taxon>
        <taxon>Ditrysia</taxon>
        <taxon>Papilionoidea</taxon>
        <taxon>Papilionidae</taxon>
        <taxon>Papilioninae</taxon>
        <taxon>Iphiclides</taxon>
    </lineage>
</organism>
<protein>
    <recommendedName>
        <fullName evidence="4">40S ribosomal protein S19-binding protein 1</fullName>
    </recommendedName>
</protein>
<sequence>MSSSLVRQALAFVDGEESGPKKRKGKAPKRQQYKGQDFLHPYKYKPNKTPKQIQKSEEEISEEAIKKLLALSEPVANNKVAEKIVERAIKRKPLADKIEIKTEETKSILFPEESYKSFEKEYFCS</sequence>
<dbReference type="Pfam" id="PF15684">
    <property type="entry name" value="AROS"/>
    <property type="match status" value="1"/>
</dbReference>
<gene>
    <name evidence="2" type="ORF">IPOD504_LOCUS10382</name>
</gene>
<reference evidence="2" key="1">
    <citation type="submission" date="2022-03" db="EMBL/GenBank/DDBJ databases">
        <authorList>
            <person name="Martin H S."/>
        </authorList>
    </citation>
    <scope>NUCLEOTIDE SEQUENCE</scope>
</reference>
<feature type="compositionally biased region" description="Basic residues" evidence="1">
    <location>
        <begin position="21"/>
        <end position="32"/>
    </location>
</feature>
<dbReference type="InterPro" id="IPR023262">
    <property type="entry name" value="AROS"/>
</dbReference>
<keyword evidence="3" id="KW-1185">Reference proteome</keyword>
<accession>A0ABN8ILG0</accession>
<name>A0ABN8ILG0_9NEOP</name>
<evidence type="ECO:0000313" key="2">
    <source>
        <dbReference type="EMBL" id="CAH2057977.1"/>
    </source>
</evidence>
<feature type="region of interest" description="Disordered" evidence="1">
    <location>
        <begin position="12"/>
        <end position="53"/>
    </location>
</feature>
<evidence type="ECO:0000313" key="3">
    <source>
        <dbReference type="Proteomes" id="UP000837857"/>
    </source>
</evidence>
<evidence type="ECO:0008006" key="4">
    <source>
        <dbReference type="Google" id="ProtNLM"/>
    </source>
</evidence>
<proteinExistence type="predicted"/>
<evidence type="ECO:0000256" key="1">
    <source>
        <dbReference type="SAM" id="MobiDB-lite"/>
    </source>
</evidence>
<feature type="non-terminal residue" evidence="2">
    <location>
        <position position="125"/>
    </location>
</feature>
<dbReference type="EMBL" id="OW152837">
    <property type="protein sequence ID" value="CAH2057977.1"/>
    <property type="molecule type" value="Genomic_DNA"/>
</dbReference>